<organism evidence="2 3">
    <name type="scientific">Ornithinibacillus xuwenensis</name>
    <dbReference type="NCBI Taxonomy" id="3144668"/>
    <lineage>
        <taxon>Bacteria</taxon>
        <taxon>Bacillati</taxon>
        <taxon>Bacillota</taxon>
        <taxon>Bacilli</taxon>
        <taxon>Bacillales</taxon>
        <taxon>Bacillaceae</taxon>
        <taxon>Ornithinibacillus</taxon>
    </lineage>
</organism>
<proteinExistence type="predicted"/>
<keyword evidence="1" id="KW-1133">Transmembrane helix</keyword>
<evidence type="ECO:0000313" key="3">
    <source>
        <dbReference type="Proteomes" id="UP001444625"/>
    </source>
</evidence>
<reference evidence="2 3" key="1">
    <citation type="submission" date="2024-05" db="EMBL/GenBank/DDBJ databases">
        <authorList>
            <person name="Haq I."/>
            <person name="Ullah Z."/>
            <person name="Ahmad R."/>
            <person name="Li M."/>
            <person name="Tong Y."/>
        </authorList>
    </citation>
    <scope>NUCLEOTIDE SEQUENCE [LARGE SCALE GENOMIC DNA]</scope>
    <source>
        <strain evidence="2 3">16A2E</strain>
    </source>
</reference>
<keyword evidence="1" id="KW-0472">Membrane</keyword>
<feature type="transmembrane region" description="Helical" evidence="1">
    <location>
        <begin position="46"/>
        <end position="74"/>
    </location>
</feature>
<dbReference type="RefSeq" id="WP_345824794.1">
    <property type="nucleotide sequence ID" value="NZ_JBDIML010000002.1"/>
</dbReference>
<evidence type="ECO:0000313" key="2">
    <source>
        <dbReference type="EMBL" id="MEN2767336.1"/>
    </source>
</evidence>
<comment type="caution">
    <text evidence="2">The sequence shown here is derived from an EMBL/GenBank/DDBJ whole genome shotgun (WGS) entry which is preliminary data.</text>
</comment>
<keyword evidence="1" id="KW-0812">Transmembrane</keyword>
<dbReference type="Proteomes" id="UP001444625">
    <property type="component" value="Unassembled WGS sequence"/>
</dbReference>
<gene>
    <name evidence="2" type="ORF">ABC228_09050</name>
</gene>
<dbReference type="EMBL" id="JBDIML010000002">
    <property type="protein sequence ID" value="MEN2767336.1"/>
    <property type="molecule type" value="Genomic_DNA"/>
</dbReference>
<keyword evidence="3" id="KW-1185">Reference proteome</keyword>
<name>A0ABU9XGF3_9BACI</name>
<accession>A0ABU9XGF3</accession>
<sequence>MAYTTREFKRKHIVTLDQLLDMQYGQLQARERFAGKLSDNALQTRLGAVTGVLAILFWKATTFSVATSIASLILSSTTSEKKALTTMIDAGYIGLGSAIQFLRDPKYDRLEIELPFLEYRDFHTLDLEIALITGRGRVTRVHAKTGWIPL</sequence>
<protein>
    <submittedName>
        <fullName evidence="2">Uncharacterized protein</fullName>
    </submittedName>
</protein>
<evidence type="ECO:0000256" key="1">
    <source>
        <dbReference type="SAM" id="Phobius"/>
    </source>
</evidence>